<reference evidence="10 11" key="1">
    <citation type="submission" date="2023-08" db="EMBL/GenBank/DDBJ databases">
        <title>Annotated Genome Sequence of Vanrija albida AlHP1.</title>
        <authorList>
            <person name="Herzog R."/>
        </authorList>
    </citation>
    <scope>NUCLEOTIDE SEQUENCE [LARGE SCALE GENOMIC DNA]</scope>
    <source>
        <strain evidence="10 11">AlHP1</strain>
    </source>
</reference>
<comment type="similarity">
    <text evidence="6">Belongs to the DOP1 family.</text>
</comment>
<keyword evidence="2" id="KW-0813">Transport</keyword>
<organism evidence="10 11">
    <name type="scientific">Vanrija albida</name>
    <dbReference type="NCBI Taxonomy" id="181172"/>
    <lineage>
        <taxon>Eukaryota</taxon>
        <taxon>Fungi</taxon>
        <taxon>Dikarya</taxon>
        <taxon>Basidiomycota</taxon>
        <taxon>Agaricomycotina</taxon>
        <taxon>Tremellomycetes</taxon>
        <taxon>Trichosporonales</taxon>
        <taxon>Trichosporonaceae</taxon>
        <taxon>Vanrija</taxon>
    </lineage>
</organism>
<evidence type="ECO:0000256" key="3">
    <source>
        <dbReference type="ARBA" id="ARBA00022927"/>
    </source>
</evidence>
<dbReference type="InterPro" id="IPR040314">
    <property type="entry name" value="DOP1"/>
</dbReference>
<evidence type="ECO:0000256" key="5">
    <source>
        <dbReference type="ARBA" id="ARBA00023136"/>
    </source>
</evidence>
<dbReference type="Pfam" id="PF04118">
    <property type="entry name" value="Dopey_N"/>
    <property type="match status" value="1"/>
</dbReference>
<evidence type="ECO:0000259" key="8">
    <source>
        <dbReference type="Pfam" id="PF24597"/>
    </source>
</evidence>
<accession>A0ABR3Q437</accession>
<sequence length="1681" mass="186242">MPQVVTAQMVTVHADDISGGRTTPEQRRRTARAAAASLLASDAKYKKFAAQVDRCLQSFESVNEWADFISFLSRLLKVLQTPSPPYSEIPRKLIVAKRLAQCLNPALPSGVHARALDVYAYVFSIIGVEGLRRDLLIWSSGLFPFFQNAATSVRPALINIYETYYLPLRSDLRPAAKALTLALLPGVEEETGDFFDQVLALLNKLSDAVTSHFFLQTIFLVMISSPASRLAALNYLARVLLEPPADLATATDSGLVIRGVAAVLGDDNMLVRRGGLDLLQRILPLDGAILKEATEDDRFHLTRAVTTVVLARDVSLSRRVYAWFLGTNESAEERVKYFKANGLSLLTETLSRDMDKLATANDFAEGQAPYKVFLALLDKWELGESLSENLAIPALRSIRAASSGEHKDDIQGVAVAVDEAIEPSVLWKQLFDAIDQERPEAKTEHVTLAEWLISTVPQRDEETVSVYLPILLDRVLKAITEKLDPKVLGDVFALATALLSAVPDSVFAQGASEEEADTRDKPLETLVFGSPLKLESAAKRVQAEVVPRIVTTAFKVCEQALLSKWAAGLDLKAVDLVRTLIDREVPSLSLVKGAEWLAAVLVGLGRVRSFAVVDVLVDAALRASRCRLLLPPIVVTTDSVMTTVLNSLFRYLGPDAAPYHARAVELIWEYNQLAEPHTLESVIARRMSAVPGKTEAFAAFGVLWRQSDDTMLPGEIFQVPMLMILEGLKSEDPQILCASESWMRCNLKSYFRMVDPLLRRLIDMISRNNGKLNDPSQVTYLVSNLSSLFRFGGQGLSKACQSAEPRKSPNAIFVRHVEEHFGEAHSYLDLLTDILSRLLKDSADEQLSIRVQSASLELLQHLVSRGDLSLKCLLRIKKTLVNKLTAATKHRRLTLQNTMLHLLHTSISGTNDAFKKHRGHRITSSSYSVSEKPTVLPDESAAAQFEQPLIDLIIVGISSPGNRPILQHWVDFVLMTIPHLEGRPADLRILCDCFCEQLRMTMLQLRNTFEVSTATDVPATITEAEPIMLIGVLERLAVVLGTKTGHRRSEERDRQNHEGGGLLGYLPTVFSVEAPQDSSEKVEASRYLDDIVEALLVTWTVTAESDDPQPSSLAASKVQIMSRTRTRARKALEKLFKAQPSEILGSCIQVWAAHPTDIKDVDLFDCVDTLAPTAQKVVDLVCEHLSGKGRGSISDASSPALLAFLEAYISRLEGPIAIQVWNTLFSYSREVLSQSSSPSAKAQLFPVLRCLTILGQIVSTTSALEDKRLRRDLQDTYVKVLDAVVSNSSRVGDSISWRRGRRRSRSRVSRDAEKGSEESGGVDSIYQFIANPVLPNLRTLLVDNDRVSSVCSTVSSNIIVPAFKQNKVDNTVLNLLREMTKIPPAVKSWRLPIGDAFNDNRFFKIKPEDSATWKPLVRALFDSDKERLVDLLGRISAAPSANIFTNRELETVSRSLNLRRLSVVLLAAERNHFLAQLPMIQEKLVEILRTNIVSPRVHSEVYLCLRVMMCRYSPQHLTNFWPIILAELLRVLESTMDDPPADGSEDLLLVLAASKFLDLLLVIQSEDFQIHQWIFVTDTTDAAYPPEDYSPEALMDRLADVLADLGPVMSPTTPTIPCDQNHLTGLRRPHLKGLKTLTSLQQLSTFFSRASIDTFEGVYADTGVDWEAVEDGLNGEIFDGE</sequence>
<dbReference type="PANTHER" id="PTHR14042">
    <property type="entry name" value="DOPEY-RELATED"/>
    <property type="match status" value="1"/>
</dbReference>
<dbReference type="PANTHER" id="PTHR14042:SF24">
    <property type="entry name" value="PROTEIN DOPEY-1 HOMOLOG"/>
    <property type="match status" value="1"/>
</dbReference>
<dbReference type="GeneID" id="95984534"/>
<evidence type="ECO:0000313" key="10">
    <source>
        <dbReference type="EMBL" id="KAL1409508.1"/>
    </source>
</evidence>
<dbReference type="InterPro" id="IPR007249">
    <property type="entry name" value="DOP1_N"/>
</dbReference>
<dbReference type="RefSeq" id="XP_069209452.1">
    <property type="nucleotide sequence ID" value="XM_069352034.1"/>
</dbReference>
<name>A0ABR3Q437_9TREE</name>
<dbReference type="Pfam" id="PF24597">
    <property type="entry name" value="TPR_DOP1_M"/>
    <property type="match status" value="1"/>
</dbReference>
<dbReference type="InterPro" id="IPR016024">
    <property type="entry name" value="ARM-type_fold"/>
</dbReference>
<dbReference type="SUPFAM" id="SSF48371">
    <property type="entry name" value="ARM repeat"/>
    <property type="match status" value="2"/>
</dbReference>
<comment type="subcellular location">
    <subcellularLocation>
        <location evidence="1">Golgi apparatus membrane</location>
        <topology evidence="1">Peripheral membrane protein</topology>
    </subcellularLocation>
</comment>
<keyword evidence="11" id="KW-1185">Reference proteome</keyword>
<dbReference type="InterPro" id="IPR056458">
    <property type="entry name" value="TPR_DOP1_M"/>
</dbReference>
<comment type="caution">
    <text evidence="10">The sequence shown here is derived from an EMBL/GenBank/DDBJ whole genome shotgun (WGS) entry which is preliminary data.</text>
</comment>
<keyword evidence="5" id="KW-0472">Membrane</keyword>
<evidence type="ECO:0000256" key="1">
    <source>
        <dbReference type="ARBA" id="ARBA00004395"/>
    </source>
</evidence>
<evidence type="ECO:0000256" key="6">
    <source>
        <dbReference type="ARBA" id="ARBA00046326"/>
    </source>
</evidence>
<evidence type="ECO:0000256" key="2">
    <source>
        <dbReference type="ARBA" id="ARBA00022448"/>
    </source>
</evidence>
<dbReference type="Proteomes" id="UP001565368">
    <property type="component" value="Unassembled WGS sequence"/>
</dbReference>
<evidence type="ECO:0000313" key="11">
    <source>
        <dbReference type="Proteomes" id="UP001565368"/>
    </source>
</evidence>
<evidence type="ECO:0000259" key="7">
    <source>
        <dbReference type="Pfam" id="PF04118"/>
    </source>
</evidence>
<gene>
    <name evidence="10" type="ORF">Q8F55_003491</name>
</gene>
<keyword evidence="3" id="KW-0653">Protein transport</keyword>
<evidence type="ECO:0008006" key="12">
    <source>
        <dbReference type="Google" id="ProtNLM"/>
    </source>
</evidence>
<feature type="domain" description="DOP1-like C-terminal" evidence="9">
    <location>
        <begin position="1204"/>
        <end position="1660"/>
    </location>
</feature>
<protein>
    <recommendedName>
        <fullName evidence="12">Dopey N-terminal domain-containing protein</fullName>
    </recommendedName>
</protein>
<dbReference type="EMBL" id="JBBXJM010000003">
    <property type="protein sequence ID" value="KAL1409508.1"/>
    <property type="molecule type" value="Genomic_DNA"/>
</dbReference>
<feature type="domain" description="DOP1-like middle TPR" evidence="8">
    <location>
        <begin position="337"/>
        <end position="519"/>
    </location>
</feature>
<dbReference type="Pfam" id="PF24598">
    <property type="entry name" value="DOP1_C"/>
    <property type="match status" value="1"/>
</dbReference>
<feature type="domain" description="DOP1 N-terminal" evidence="7">
    <location>
        <begin position="42"/>
        <end position="328"/>
    </location>
</feature>
<evidence type="ECO:0000259" key="9">
    <source>
        <dbReference type="Pfam" id="PF24598"/>
    </source>
</evidence>
<proteinExistence type="inferred from homology"/>
<dbReference type="InterPro" id="IPR056457">
    <property type="entry name" value="DOP1_C"/>
</dbReference>
<evidence type="ECO:0000256" key="4">
    <source>
        <dbReference type="ARBA" id="ARBA00023034"/>
    </source>
</evidence>
<keyword evidence="4" id="KW-0333">Golgi apparatus</keyword>